<comment type="caution">
    <text evidence="3">The sequence shown here is derived from an EMBL/GenBank/DDBJ whole genome shotgun (WGS) entry which is preliminary data.</text>
</comment>
<evidence type="ECO:0000256" key="1">
    <source>
        <dbReference type="SAM" id="SignalP"/>
    </source>
</evidence>
<keyword evidence="1" id="KW-0732">Signal</keyword>
<feature type="domain" description="PepSY" evidence="2">
    <location>
        <begin position="25"/>
        <end position="81"/>
    </location>
</feature>
<reference evidence="3 4" key="1">
    <citation type="submission" date="2024-09" db="EMBL/GenBank/DDBJ databases">
        <title>Aeromonas strains Genome sequencing and assembly.</title>
        <authorList>
            <person name="Hu X."/>
            <person name="Tang B."/>
        </authorList>
    </citation>
    <scope>NUCLEOTIDE SEQUENCE [LARGE SCALE GENOMIC DNA]</scope>
    <source>
        <strain evidence="3 4">NB23SCDHY001</strain>
    </source>
</reference>
<protein>
    <submittedName>
        <fullName evidence="3">PepSY domain-containing protein</fullName>
    </submittedName>
</protein>
<evidence type="ECO:0000259" key="2">
    <source>
        <dbReference type="Pfam" id="PF13670"/>
    </source>
</evidence>
<feature type="signal peptide" evidence="1">
    <location>
        <begin position="1"/>
        <end position="23"/>
    </location>
</feature>
<dbReference type="Proteomes" id="UP001630969">
    <property type="component" value="Unassembled WGS sequence"/>
</dbReference>
<feature type="chain" id="PRO_5046049367" evidence="1">
    <location>
        <begin position="24"/>
        <end position="84"/>
    </location>
</feature>
<evidence type="ECO:0000313" key="3">
    <source>
        <dbReference type="EMBL" id="MFM4894691.1"/>
    </source>
</evidence>
<gene>
    <name evidence="3" type="ORF">ACEUDJ_17735</name>
</gene>
<organism evidence="3 4">
    <name type="scientific">Aeromonas bivalvium</name>
    <dbReference type="NCBI Taxonomy" id="440079"/>
    <lineage>
        <taxon>Bacteria</taxon>
        <taxon>Pseudomonadati</taxon>
        <taxon>Pseudomonadota</taxon>
        <taxon>Gammaproteobacteria</taxon>
        <taxon>Aeromonadales</taxon>
        <taxon>Aeromonadaceae</taxon>
        <taxon>Aeromonas</taxon>
    </lineage>
</organism>
<dbReference type="GeneID" id="97222047"/>
<dbReference type="EMBL" id="JBGXBU010000010">
    <property type="protein sequence ID" value="MFM4894691.1"/>
    <property type="molecule type" value="Genomic_DNA"/>
</dbReference>
<keyword evidence="4" id="KW-1185">Reference proteome</keyword>
<accession>A0ABW9GUA8</accession>
<dbReference type="RefSeq" id="WP_392445539.1">
    <property type="nucleotide sequence ID" value="NZ_JBGXBU010000010.1"/>
</dbReference>
<sequence>MIPRTFFPILALLLSLTPLWAGAQQARLEMAELMKLLVAKGYHDIREVTLTEDRFEVDALDDTSRRVRLVVDARSGELLSQERQ</sequence>
<proteinExistence type="predicted"/>
<evidence type="ECO:0000313" key="4">
    <source>
        <dbReference type="Proteomes" id="UP001630969"/>
    </source>
</evidence>
<name>A0ABW9GUA8_9GAMM</name>
<dbReference type="InterPro" id="IPR025711">
    <property type="entry name" value="PepSY"/>
</dbReference>
<dbReference type="Pfam" id="PF13670">
    <property type="entry name" value="PepSY_2"/>
    <property type="match status" value="1"/>
</dbReference>